<sequence>MLYNNRDSLVQNALDALSRGFLLDGEKITYESKDGEVVMYNNGEGLIITVKRNDKQSVDSRE</sequence>
<proteinExistence type="predicted"/>
<keyword evidence="2" id="KW-1185">Reference proteome</keyword>
<organism evidence="1 2">
    <name type="scientific">Bacillus phage Kirov</name>
    <dbReference type="NCBI Taxonomy" id="2783539"/>
    <lineage>
        <taxon>Viruses</taxon>
        <taxon>Duplodnaviria</taxon>
        <taxon>Heunggongvirae</taxon>
        <taxon>Uroviricota</taxon>
        <taxon>Caudoviricetes</taxon>
        <taxon>Andregratiavirinae</taxon>
        <taxon>Kirovvirus</taxon>
        <taxon>Kirovvirus kirov</taxon>
    </lineage>
</organism>
<dbReference type="EMBL" id="MW084976">
    <property type="protein sequence ID" value="QOV08405.1"/>
    <property type="molecule type" value="Genomic_DNA"/>
</dbReference>
<name>A0A7U3NJZ2_9CAUD</name>
<dbReference type="Proteomes" id="UP000594029">
    <property type="component" value="Segment"/>
</dbReference>
<evidence type="ECO:0000313" key="2">
    <source>
        <dbReference type="Proteomes" id="UP000594029"/>
    </source>
</evidence>
<protein>
    <submittedName>
        <fullName evidence="1">Uncharacterized protein</fullName>
    </submittedName>
</protein>
<reference evidence="1 2" key="1">
    <citation type="submission" date="2020-10" db="EMBL/GenBank/DDBJ databases">
        <authorList>
            <person name="Kazantseva O.A."/>
            <person name="Piligrimova E.G."/>
            <person name="Shadrin A.M."/>
        </authorList>
    </citation>
    <scope>NUCLEOTIDE SEQUENCE [LARGE SCALE GENOMIC DNA]</scope>
</reference>
<accession>A0A7U3NJZ2</accession>
<evidence type="ECO:0000313" key="1">
    <source>
        <dbReference type="EMBL" id="QOV08405.1"/>
    </source>
</evidence>
<gene>
    <name evidence="1" type="ORF">Kirov_206</name>
</gene>